<evidence type="ECO:0008006" key="3">
    <source>
        <dbReference type="Google" id="ProtNLM"/>
    </source>
</evidence>
<dbReference type="PANTHER" id="PTHR37066">
    <property type="entry name" value="HELICASE-ASSOCIATED"/>
    <property type="match status" value="1"/>
</dbReference>
<evidence type="ECO:0000313" key="2">
    <source>
        <dbReference type="Proteomes" id="UP000001568"/>
    </source>
</evidence>
<name>A4SBE7_OSTLU</name>
<proteinExistence type="predicted"/>
<dbReference type="AlphaFoldDB" id="A4SBE7"/>
<dbReference type="GeneID" id="5006821"/>
<accession>A4SBE7</accession>
<dbReference type="Proteomes" id="UP000001568">
    <property type="component" value="Chromosome 20"/>
</dbReference>
<keyword evidence="2" id="KW-1185">Reference proteome</keyword>
<dbReference type="OrthoDB" id="58760at2759"/>
<evidence type="ECO:0000313" key="1">
    <source>
        <dbReference type="EMBL" id="ABP00920.1"/>
    </source>
</evidence>
<protein>
    <recommendedName>
        <fullName evidence="3">Helicase-associated domain-containing protein</fullName>
    </recommendedName>
</protein>
<dbReference type="KEGG" id="olu:OSTLU_19120"/>
<sequence>MAYETPRDARAYSSANALKTYNMGFALGKRVNDIRAKGTFVEGRPDRFDALSKMQFVWDDEEFNWSQRLIPALQLYEQVHGHLNVPSAYAVPAKMPCPFGVARPVVVRRDLVGFELGSAVAQIRHWRFQRPGTSEGAARSRVRQLDRLSPLGFPWDVAEWERRARVLKRVRRRRVDARLASDAAASSSV</sequence>
<dbReference type="HOGENOM" id="CLU_1436633_0_0_1"/>
<dbReference type="EMBL" id="CP000600">
    <property type="protein sequence ID" value="ABP00920.1"/>
    <property type="molecule type" value="Genomic_DNA"/>
</dbReference>
<dbReference type="RefSeq" id="XP_001422603.1">
    <property type="nucleotide sequence ID" value="XM_001422566.1"/>
</dbReference>
<gene>
    <name evidence="1" type="ORF">OSTLU_19120</name>
</gene>
<dbReference type="Gramene" id="ABP00920">
    <property type="protein sequence ID" value="ABP00920"/>
    <property type="gene ID" value="OSTLU_19120"/>
</dbReference>
<reference evidence="1 2" key="1">
    <citation type="journal article" date="2007" name="Proc. Natl. Acad. Sci. U.S.A.">
        <title>The tiny eukaryote Ostreococcus provides genomic insights into the paradox of plankton speciation.</title>
        <authorList>
            <person name="Palenik B."/>
            <person name="Grimwood J."/>
            <person name="Aerts A."/>
            <person name="Rouze P."/>
            <person name="Salamov A."/>
            <person name="Putnam N."/>
            <person name="Dupont C."/>
            <person name="Jorgensen R."/>
            <person name="Derelle E."/>
            <person name="Rombauts S."/>
            <person name="Zhou K."/>
            <person name="Otillar R."/>
            <person name="Merchant S.S."/>
            <person name="Podell S."/>
            <person name="Gaasterland T."/>
            <person name="Napoli C."/>
            <person name="Gendler K."/>
            <person name="Manuell A."/>
            <person name="Tai V."/>
            <person name="Vallon O."/>
            <person name="Piganeau G."/>
            <person name="Jancek S."/>
            <person name="Heijde M."/>
            <person name="Jabbari K."/>
            <person name="Bowler C."/>
            <person name="Lohr M."/>
            <person name="Robbens S."/>
            <person name="Werner G."/>
            <person name="Dubchak I."/>
            <person name="Pazour G.J."/>
            <person name="Ren Q."/>
            <person name="Paulsen I."/>
            <person name="Delwiche C."/>
            <person name="Schmutz J."/>
            <person name="Rokhsar D."/>
            <person name="Van de Peer Y."/>
            <person name="Moreau H."/>
            <person name="Grigoriev I.V."/>
        </authorList>
    </citation>
    <scope>NUCLEOTIDE SEQUENCE [LARGE SCALE GENOMIC DNA]</scope>
    <source>
        <strain evidence="1 2">CCE9901</strain>
    </source>
</reference>
<dbReference type="PANTHER" id="PTHR37066:SF1">
    <property type="entry name" value="LNS2_PITP DOMAIN-CONTAINING PROTEIN"/>
    <property type="match status" value="1"/>
</dbReference>
<dbReference type="STRING" id="436017.A4SBE7"/>
<organism evidence="1 2">
    <name type="scientific">Ostreococcus lucimarinus (strain CCE9901)</name>
    <dbReference type="NCBI Taxonomy" id="436017"/>
    <lineage>
        <taxon>Eukaryota</taxon>
        <taxon>Viridiplantae</taxon>
        <taxon>Chlorophyta</taxon>
        <taxon>Mamiellophyceae</taxon>
        <taxon>Mamiellales</taxon>
        <taxon>Bathycoccaceae</taxon>
        <taxon>Ostreococcus</taxon>
    </lineage>
</organism>